<organism evidence="5 6">
    <name type="scientific">Jannaschia rubra</name>
    <dbReference type="NCBI Taxonomy" id="282197"/>
    <lineage>
        <taxon>Bacteria</taxon>
        <taxon>Pseudomonadati</taxon>
        <taxon>Pseudomonadota</taxon>
        <taxon>Alphaproteobacteria</taxon>
        <taxon>Rhodobacterales</taxon>
        <taxon>Roseobacteraceae</taxon>
        <taxon>Jannaschia</taxon>
    </lineage>
</organism>
<evidence type="ECO:0000256" key="2">
    <source>
        <dbReference type="ARBA" id="ARBA00023125"/>
    </source>
</evidence>
<dbReference type="Gene3D" id="1.10.10.10">
    <property type="entry name" value="Winged helix-like DNA-binding domain superfamily/Winged helix DNA-binding domain"/>
    <property type="match status" value="1"/>
</dbReference>
<keyword evidence="6" id="KW-1185">Reference proteome</keyword>
<dbReference type="AlphaFoldDB" id="A0A0M6XUZ7"/>
<keyword evidence="1" id="KW-0805">Transcription regulation</keyword>
<dbReference type="InterPro" id="IPR013249">
    <property type="entry name" value="RNA_pol_sigma70_r4_t2"/>
</dbReference>
<dbReference type="GO" id="GO:0003677">
    <property type="term" value="F:DNA binding"/>
    <property type="evidence" value="ECO:0007669"/>
    <property type="project" value="UniProtKB-KW"/>
</dbReference>
<dbReference type="GO" id="GO:0016987">
    <property type="term" value="F:sigma factor activity"/>
    <property type="evidence" value="ECO:0007669"/>
    <property type="project" value="InterPro"/>
</dbReference>
<evidence type="ECO:0000313" key="5">
    <source>
        <dbReference type="EMBL" id="CTQ34093.1"/>
    </source>
</evidence>
<dbReference type="Pfam" id="PF03472">
    <property type="entry name" value="Autoind_bind"/>
    <property type="match status" value="1"/>
</dbReference>
<proteinExistence type="predicted"/>
<protein>
    <submittedName>
        <fullName evidence="5">Transcriptional activator protein LuxR</fullName>
    </submittedName>
</protein>
<dbReference type="SUPFAM" id="SSF46894">
    <property type="entry name" value="C-terminal effector domain of the bipartite response regulators"/>
    <property type="match status" value="1"/>
</dbReference>
<accession>A0A0M6XUZ7</accession>
<dbReference type="STRING" id="282197.SAMN04488517_103253"/>
<dbReference type="InterPro" id="IPR036388">
    <property type="entry name" value="WH-like_DNA-bd_sf"/>
</dbReference>
<reference evidence="5 6" key="1">
    <citation type="submission" date="2015-07" db="EMBL/GenBank/DDBJ databases">
        <authorList>
            <person name="Noorani M."/>
        </authorList>
    </citation>
    <scope>NUCLEOTIDE SEQUENCE [LARGE SCALE GENOMIC DNA]</scope>
    <source>
        <strain evidence="5 6">CECT 5088</strain>
    </source>
</reference>
<dbReference type="InterPro" id="IPR000792">
    <property type="entry name" value="Tscrpt_reg_LuxR_C"/>
</dbReference>
<keyword evidence="3" id="KW-0804">Transcription</keyword>
<evidence type="ECO:0000256" key="3">
    <source>
        <dbReference type="ARBA" id="ARBA00023163"/>
    </source>
</evidence>
<dbReference type="SMART" id="SM00421">
    <property type="entry name" value="HTH_LUXR"/>
    <property type="match status" value="1"/>
</dbReference>
<dbReference type="PROSITE" id="PS50043">
    <property type="entry name" value="HTH_LUXR_2"/>
    <property type="match status" value="1"/>
</dbReference>
<dbReference type="InterPro" id="IPR005143">
    <property type="entry name" value="TF_LuxR_autoind-bd_dom"/>
</dbReference>
<dbReference type="RefSeq" id="WP_233489799.1">
    <property type="nucleotide sequence ID" value="NZ_CXPG01000021.1"/>
</dbReference>
<dbReference type="CDD" id="cd06170">
    <property type="entry name" value="LuxR_C_like"/>
    <property type="match status" value="1"/>
</dbReference>
<dbReference type="PRINTS" id="PR00038">
    <property type="entry name" value="HTHLUXR"/>
</dbReference>
<dbReference type="EMBL" id="CXPG01000021">
    <property type="protein sequence ID" value="CTQ34093.1"/>
    <property type="molecule type" value="Genomic_DNA"/>
</dbReference>
<dbReference type="Pfam" id="PF08281">
    <property type="entry name" value="Sigma70_r4_2"/>
    <property type="match status" value="1"/>
</dbReference>
<evidence type="ECO:0000256" key="1">
    <source>
        <dbReference type="ARBA" id="ARBA00023015"/>
    </source>
</evidence>
<gene>
    <name evidence="5" type="primary">luxR</name>
    <name evidence="5" type="ORF">JAN5088_02885</name>
</gene>
<feature type="domain" description="HTH luxR-type" evidence="4">
    <location>
        <begin position="183"/>
        <end position="248"/>
    </location>
</feature>
<dbReference type="Gene3D" id="3.30.450.80">
    <property type="entry name" value="Transcription factor LuxR-like, autoinducer-binding domain"/>
    <property type="match status" value="1"/>
</dbReference>
<dbReference type="Proteomes" id="UP000048908">
    <property type="component" value="Unassembled WGS sequence"/>
</dbReference>
<name>A0A0M6XUZ7_9RHOB</name>
<evidence type="ECO:0000259" key="4">
    <source>
        <dbReference type="PROSITE" id="PS50043"/>
    </source>
</evidence>
<dbReference type="GO" id="GO:0006352">
    <property type="term" value="P:DNA-templated transcription initiation"/>
    <property type="evidence" value="ECO:0007669"/>
    <property type="project" value="InterPro"/>
</dbReference>
<sequence length="255" mass="28625">MPSALTDTDRFLLSITRTTEMEALWSDLQDRLRSYGFDRILYAATNFRTDHSAGDLKDAFILTNYPKDFTDDYLEGGLFRDAPMVRWAMQNVGTLSWGEIVRDAVEGRLSPAAMRVLEFNRRHGVIAGYGISFPRISARTGHGIGLGTTLMTQAEVDDLWLSKGQEIELICHVAHLTMLSLPHGLHGRTLTDRQREVLELVADGKTTQDVAILLGRNPATVEKHLRLARAALDVETTAQAILKTSLQNQFFRYYA</sequence>
<evidence type="ECO:0000313" key="6">
    <source>
        <dbReference type="Proteomes" id="UP000048908"/>
    </source>
</evidence>
<dbReference type="SUPFAM" id="SSF75516">
    <property type="entry name" value="Pheromone-binding domain of LuxR-like quorum-sensing transcription factors"/>
    <property type="match status" value="1"/>
</dbReference>
<keyword evidence="2" id="KW-0238">DNA-binding</keyword>
<dbReference type="InterPro" id="IPR036693">
    <property type="entry name" value="TF_LuxR_autoind-bd_dom_sf"/>
</dbReference>
<dbReference type="InterPro" id="IPR016032">
    <property type="entry name" value="Sig_transdc_resp-reg_C-effctor"/>
</dbReference>